<evidence type="ECO:0000313" key="3">
    <source>
        <dbReference type="Proteomes" id="UP000557688"/>
    </source>
</evidence>
<evidence type="ECO:0000313" key="1">
    <source>
        <dbReference type="EMBL" id="MBB3175067.1"/>
    </source>
</evidence>
<evidence type="ECO:0000313" key="4">
    <source>
        <dbReference type="Proteomes" id="UP000565205"/>
    </source>
</evidence>
<comment type="caution">
    <text evidence="1">The sequence shown here is derived from an EMBL/GenBank/DDBJ whole genome shotgun (WGS) entry which is preliminary data.</text>
</comment>
<evidence type="ECO:0000313" key="2">
    <source>
        <dbReference type="EMBL" id="NVN29446.1"/>
    </source>
</evidence>
<reference evidence="1 3" key="2">
    <citation type="submission" date="2020-08" db="EMBL/GenBank/DDBJ databases">
        <title>Genomic Encyclopedia of Type Strains, Phase III (KMG-III): the genomes of soil and plant-associated and newly described type strains.</title>
        <authorList>
            <person name="Whitman W."/>
        </authorList>
    </citation>
    <scope>NUCLEOTIDE SEQUENCE [LARGE SCALE GENOMIC DNA]</scope>
    <source>
        <strain evidence="1 3">CECT 8088</strain>
    </source>
</reference>
<protein>
    <submittedName>
        <fullName evidence="1">Uncharacterized protein</fullName>
    </submittedName>
</protein>
<reference evidence="2 4" key="1">
    <citation type="submission" date="2020-06" db="EMBL/GenBank/DDBJ databases">
        <title>Description of novel acetic acid bacteria.</title>
        <authorList>
            <person name="Sombolestani A."/>
        </authorList>
    </citation>
    <scope>NUCLEOTIDE SEQUENCE [LARGE SCALE GENOMIC DNA]</scope>
    <source>
        <strain evidence="2 4">LMG 26838</strain>
    </source>
</reference>
<sequence>MAPIQPPPPVQPTAPADRIEIELPDGSRLRVGSDVSLVALRRVVAVLRG</sequence>
<gene>
    <name evidence="1" type="ORF">FHR90_002914</name>
    <name evidence="2" type="ORF">HUK83_03720</name>
</gene>
<dbReference type="EMBL" id="JACHXV010000017">
    <property type="protein sequence ID" value="MBB3175067.1"/>
    <property type="molecule type" value="Genomic_DNA"/>
</dbReference>
<accession>A0A839UYV4</accession>
<dbReference type="Proteomes" id="UP000565205">
    <property type="component" value="Unassembled WGS sequence"/>
</dbReference>
<name>A0A839UYV4_9PROT</name>
<dbReference type="EMBL" id="JABXXQ010000037">
    <property type="protein sequence ID" value="NVN29446.1"/>
    <property type="molecule type" value="Genomic_DNA"/>
</dbReference>
<organism evidence="1 3">
    <name type="scientific">Endobacter medicaginis</name>
    <dbReference type="NCBI Taxonomy" id="1181271"/>
    <lineage>
        <taxon>Bacteria</taxon>
        <taxon>Pseudomonadati</taxon>
        <taxon>Pseudomonadota</taxon>
        <taxon>Alphaproteobacteria</taxon>
        <taxon>Acetobacterales</taxon>
        <taxon>Acetobacteraceae</taxon>
        <taxon>Endobacter</taxon>
    </lineage>
</organism>
<dbReference type="Proteomes" id="UP000557688">
    <property type="component" value="Unassembled WGS sequence"/>
</dbReference>
<proteinExistence type="predicted"/>
<dbReference type="RefSeq" id="WP_176622163.1">
    <property type="nucleotide sequence ID" value="NZ_JABXXQ010000037.1"/>
</dbReference>
<keyword evidence="3" id="KW-1185">Reference proteome</keyword>
<dbReference type="AlphaFoldDB" id="A0A839UYV4"/>